<name>A0ABY4GAL6_9BACT</name>
<reference evidence="2" key="1">
    <citation type="submission" date="2022-04" db="EMBL/GenBank/DDBJ databases">
        <title>Hymenobacter sp. isolated from the air.</title>
        <authorList>
            <person name="Won M."/>
            <person name="Lee C.-M."/>
            <person name="Woen H.-Y."/>
            <person name="Kwon S.-W."/>
        </authorList>
    </citation>
    <scope>NUCLEOTIDE SEQUENCE</scope>
    <source>
        <strain evidence="2">5420S-77</strain>
    </source>
</reference>
<dbReference type="RefSeq" id="WP_245123940.1">
    <property type="nucleotide sequence ID" value="NZ_CP095061.1"/>
</dbReference>
<organism evidence="2 3">
    <name type="scientific">Hymenobacter volaticus</name>
    <dbReference type="NCBI Taxonomy" id="2932254"/>
    <lineage>
        <taxon>Bacteria</taxon>
        <taxon>Pseudomonadati</taxon>
        <taxon>Bacteroidota</taxon>
        <taxon>Cytophagia</taxon>
        <taxon>Cytophagales</taxon>
        <taxon>Hymenobacteraceae</taxon>
        <taxon>Hymenobacter</taxon>
    </lineage>
</organism>
<dbReference type="Gene3D" id="3.60.21.10">
    <property type="match status" value="1"/>
</dbReference>
<evidence type="ECO:0000313" key="3">
    <source>
        <dbReference type="Proteomes" id="UP000830401"/>
    </source>
</evidence>
<dbReference type="InterPro" id="IPR050126">
    <property type="entry name" value="Ap4A_hydrolase"/>
</dbReference>
<dbReference type="SUPFAM" id="SSF56300">
    <property type="entry name" value="Metallo-dependent phosphatases"/>
    <property type="match status" value="1"/>
</dbReference>
<proteinExistence type="predicted"/>
<dbReference type="EMBL" id="CP095061">
    <property type="protein sequence ID" value="UOQ67807.1"/>
    <property type="molecule type" value="Genomic_DNA"/>
</dbReference>
<keyword evidence="3" id="KW-1185">Reference proteome</keyword>
<accession>A0ABY4GAL6</accession>
<evidence type="ECO:0000259" key="1">
    <source>
        <dbReference type="Pfam" id="PF00149"/>
    </source>
</evidence>
<gene>
    <name evidence="2" type="ORF">MUN86_08105</name>
</gene>
<dbReference type="Pfam" id="PF00149">
    <property type="entry name" value="Metallophos"/>
    <property type="match status" value="1"/>
</dbReference>
<dbReference type="InterPro" id="IPR004843">
    <property type="entry name" value="Calcineurin-like_PHP"/>
</dbReference>
<protein>
    <submittedName>
        <fullName evidence="2">Metallophosphoesterase</fullName>
    </submittedName>
</protein>
<dbReference type="PANTHER" id="PTHR42850">
    <property type="entry name" value="METALLOPHOSPHOESTERASE"/>
    <property type="match status" value="1"/>
</dbReference>
<dbReference type="InterPro" id="IPR029052">
    <property type="entry name" value="Metallo-depent_PP-like"/>
</dbReference>
<dbReference type="Proteomes" id="UP000830401">
    <property type="component" value="Chromosome"/>
</dbReference>
<sequence length="319" mass="36612">MYDIIGDIHGHALELRNMLTTLGYTLDQEVYRHPTRQVIFVGDFVDRGPHIRETLEIVRGMIDNGAALAVMGNHEYNAICFHEKHPQGGHLRPHIPRNIFQHTRTLEEFNSREGWEKWQDYIEWFKTLPLFLELPGLRVVHACWDPRHIQYLREQLPDARLTGAFLLLSSQRGTPEYRAVEETLKGKEVDLPVGTSFHDKDGNVRTKMRTRWWCDPHGCTYQDYYLEPIEALNSQPVDYAALTDSWHYQDDTPVFFGHYWLRGTPQLLGAHAVCLDYSVAKGGELVAYRWNGEQELTAAGLVSVSGHTDSSTSIPLASE</sequence>
<evidence type="ECO:0000313" key="2">
    <source>
        <dbReference type="EMBL" id="UOQ67807.1"/>
    </source>
</evidence>
<dbReference type="PANTHER" id="PTHR42850:SF7">
    <property type="entry name" value="BIS(5'-NUCLEOSYL)-TETRAPHOSPHATASE PRPE [ASYMMETRICAL]"/>
    <property type="match status" value="1"/>
</dbReference>
<feature type="domain" description="Calcineurin-like phosphoesterase" evidence="1">
    <location>
        <begin position="4"/>
        <end position="132"/>
    </location>
</feature>